<dbReference type="GO" id="GO:0070006">
    <property type="term" value="F:metalloaminopeptidase activity"/>
    <property type="evidence" value="ECO:0007669"/>
    <property type="project" value="TreeGrafter"/>
</dbReference>
<dbReference type="AlphaFoldDB" id="A0A2W5P9Z9"/>
<dbReference type="SUPFAM" id="SSF63737">
    <property type="entry name" value="Leukotriene A4 hydrolase N-terminal domain"/>
    <property type="match status" value="1"/>
</dbReference>
<dbReference type="GO" id="GO:0005615">
    <property type="term" value="C:extracellular space"/>
    <property type="evidence" value="ECO:0007669"/>
    <property type="project" value="TreeGrafter"/>
</dbReference>
<dbReference type="CDD" id="cd09603">
    <property type="entry name" value="M1_APN_like"/>
    <property type="match status" value="1"/>
</dbReference>
<feature type="domain" description="Peptidase M1 membrane alanine aminopeptidase" evidence="2">
    <location>
        <begin position="318"/>
        <end position="429"/>
    </location>
</feature>
<dbReference type="InterPro" id="IPR027268">
    <property type="entry name" value="Peptidase_M4/M1_CTD_sf"/>
</dbReference>
<protein>
    <submittedName>
        <fullName evidence="3">Peptidase M1</fullName>
    </submittedName>
</protein>
<sequence>MLALAVPTAAAAAQLPGKGEPPISAQTQVSGGVRPAGQSDLALRSVDLSFAPDPATRRLSARATLLIEAKRPVAQLTLDLDSNYTIRSVTLDGRKTMVDRPDGRIVLHRALVAGQRATVSLSYDGTPHVALNPPWDDGMVWSQTPDGHPWIASTTEGYGCDLLWPCLDFPTGEPDAATLHITAPKGLQAPSNGRLLGVDTLPDGRTVWHWRARQPNTYAIAITIGPYEVIEGSYKSRFGNTIPLRYWHLRGEGVKARALFDEFAPTLDFFESVIGPYPFGDEKVGVVETPHKGMEHQTINAYGNGYAKAPEGFDWLFHHEFGHEWFANQLTAANWDDYWLHEGFGSYMQPLYGQWREGEARYAVMMEAQRNQITNRAAVVRDRVATEEEVYEPAKGGAGTDIYYKGSWTLHTLRWLIGDRAFFAAVRRLVYGRADPRPGNFAPRYDSTRGFEALVREESGRDLGWFFDTYLRAPALPELVTTRDGDMLRLRWKTEGDRAFPMPVEVRVGDTVRRVEVPAEGAAIVVPDGAHVTIDPAARILRRSVAVEEYQAWKAAQATAK</sequence>
<dbReference type="EMBL" id="QFQI01000003">
    <property type="protein sequence ID" value="PZQ61308.1"/>
    <property type="molecule type" value="Genomic_DNA"/>
</dbReference>
<name>A0A2W5P9Z9_9SPHN</name>
<dbReference type="GO" id="GO:0008270">
    <property type="term" value="F:zinc ion binding"/>
    <property type="evidence" value="ECO:0007669"/>
    <property type="project" value="InterPro"/>
</dbReference>
<dbReference type="InterPro" id="IPR050344">
    <property type="entry name" value="Peptidase_M1_aminopeptidases"/>
</dbReference>
<dbReference type="GO" id="GO:0043171">
    <property type="term" value="P:peptide catabolic process"/>
    <property type="evidence" value="ECO:0007669"/>
    <property type="project" value="TreeGrafter"/>
</dbReference>
<feature type="region of interest" description="Disordered" evidence="1">
    <location>
        <begin position="15"/>
        <end position="36"/>
    </location>
</feature>
<dbReference type="GO" id="GO:0042277">
    <property type="term" value="F:peptide binding"/>
    <property type="evidence" value="ECO:0007669"/>
    <property type="project" value="TreeGrafter"/>
</dbReference>
<evidence type="ECO:0000256" key="1">
    <source>
        <dbReference type="SAM" id="MobiDB-lite"/>
    </source>
</evidence>
<evidence type="ECO:0000313" key="3">
    <source>
        <dbReference type="EMBL" id="PZQ61308.1"/>
    </source>
</evidence>
<accession>A0A2W5P9Z9</accession>
<organism evidence="3 4">
    <name type="scientific">Sphingomonas taxi</name>
    <dbReference type="NCBI Taxonomy" id="1549858"/>
    <lineage>
        <taxon>Bacteria</taxon>
        <taxon>Pseudomonadati</taxon>
        <taxon>Pseudomonadota</taxon>
        <taxon>Alphaproteobacteria</taxon>
        <taxon>Sphingomonadales</taxon>
        <taxon>Sphingomonadaceae</taxon>
        <taxon>Sphingomonas</taxon>
    </lineage>
</organism>
<evidence type="ECO:0000259" key="2">
    <source>
        <dbReference type="Pfam" id="PF01433"/>
    </source>
</evidence>
<dbReference type="SUPFAM" id="SSF55486">
    <property type="entry name" value="Metalloproteases ('zincins'), catalytic domain"/>
    <property type="match status" value="1"/>
</dbReference>
<gene>
    <name evidence="3" type="ORF">DI544_05950</name>
</gene>
<dbReference type="Gene3D" id="2.60.40.1730">
    <property type="entry name" value="tricorn interacting facor f3 domain"/>
    <property type="match status" value="1"/>
</dbReference>
<dbReference type="InterPro" id="IPR014782">
    <property type="entry name" value="Peptidase_M1_dom"/>
</dbReference>
<evidence type="ECO:0000313" key="4">
    <source>
        <dbReference type="Proteomes" id="UP000249229"/>
    </source>
</evidence>
<dbReference type="PANTHER" id="PTHR11533">
    <property type="entry name" value="PROTEASE M1 ZINC METALLOPROTEASE"/>
    <property type="match status" value="1"/>
</dbReference>
<dbReference type="GO" id="GO:0005737">
    <property type="term" value="C:cytoplasm"/>
    <property type="evidence" value="ECO:0007669"/>
    <property type="project" value="TreeGrafter"/>
</dbReference>
<dbReference type="PANTHER" id="PTHR11533:SF174">
    <property type="entry name" value="PUROMYCIN-SENSITIVE AMINOPEPTIDASE-RELATED"/>
    <property type="match status" value="1"/>
</dbReference>
<comment type="caution">
    <text evidence="3">The sequence shown here is derived from an EMBL/GenBank/DDBJ whole genome shotgun (WGS) entry which is preliminary data.</text>
</comment>
<proteinExistence type="predicted"/>
<dbReference type="Gene3D" id="1.10.390.10">
    <property type="entry name" value="Neutral Protease Domain 2"/>
    <property type="match status" value="1"/>
</dbReference>
<dbReference type="InterPro" id="IPR042097">
    <property type="entry name" value="Aminopeptidase_N-like_N_sf"/>
</dbReference>
<dbReference type="Proteomes" id="UP000249229">
    <property type="component" value="Unassembled WGS sequence"/>
</dbReference>
<reference evidence="3 4" key="1">
    <citation type="submission" date="2017-08" db="EMBL/GenBank/DDBJ databases">
        <title>Infants hospitalized years apart are colonized by the same room-sourced microbial strains.</title>
        <authorList>
            <person name="Brooks B."/>
            <person name="Olm M.R."/>
            <person name="Firek B.A."/>
            <person name="Baker R."/>
            <person name="Thomas B.C."/>
            <person name="Morowitz M.J."/>
            <person name="Banfield J.F."/>
        </authorList>
    </citation>
    <scope>NUCLEOTIDE SEQUENCE [LARGE SCALE GENOMIC DNA]</scope>
    <source>
        <strain evidence="3">S2_005_001_R1_22</strain>
    </source>
</reference>
<dbReference type="Pfam" id="PF01433">
    <property type="entry name" value="Peptidase_M1"/>
    <property type="match status" value="1"/>
</dbReference>
<dbReference type="GO" id="GO:0016020">
    <property type="term" value="C:membrane"/>
    <property type="evidence" value="ECO:0007669"/>
    <property type="project" value="TreeGrafter"/>
</dbReference>